<dbReference type="PhylomeDB" id="B2IXB4"/>
<evidence type="ECO:0000256" key="6">
    <source>
        <dbReference type="PROSITE-ProRule" id="PRU00169"/>
    </source>
</evidence>
<dbReference type="SUPFAM" id="SSF47384">
    <property type="entry name" value="Homodimeric domain of signal transducing histidine kinase"/>
    <property type="match status" value="1"/>
</dbReference>
<name>B2IXB4_NOSP7</name>
<dbReference type="PANTHER" id="PTHR43065:SF50">
    <property type="entry name" value="HISTIDINE KINASE"/>
    <property type="match status" value="1"/>
</dbReference>
<feature type="domain" description="Histidine kinase" evidence="8">
    <location>
        <begin position="203"/>
        <end position="472"/>
    </location>
</feature>
<feature type="modified residue" description="4-aspartylphosphate" evidence="6">
    <location>
        <position position="59"/>
    </location>
</feature>
<comment type="catalytic activity">
    <reaction evidence="1">
        <text>ATP + protein L-histidine = ADP + protein N-phospho-L-histidine.</text>
        <dbReference type="EC" id="2.7.13.3"/>
    </reaction>
</comment>
<dbReference type="EnsemblBacteria" id="ACC79936">
    <property type="protein sequence ID" value="ACC79936"/>
    <property type="gene ID" value="Npun_F1212"/>
</dbReference>
<dbReference type="PRINTS" id="PR00344">
    <property type="entry name" value="BCTRLSENSOR"/>
</dbReference>
<sequence>MNIPVLETGVILIVDDNPNNLEVLSETLMDTGWEILIAVNGEGAIAQAEYACPDIILLDVMMPGIDGFTACQRLKSNPVTCDIPIIFMTALSETVDKVKGLSLGAVDYITKPFEHEEVLARIKTHLQIRNLTKQLQTHNQQLQQEIADRLAVETKLQKLTQELEQRVEERTFQLSQALHNFQQAQVRLLQQEKMSTLGELVAGIAHEINNPVNFILGNLNHASEYTQNFIDLFQLYQQYYPNPEVEIQQKIDEIDLDFLMQDSPQIMSSMYKGTKRLAQMIHSLRHFSRRDDSVVQPIDIHEGIDSTLLILQYRLKANSERSEIQIIKHYGTLPPVECFPGPLNQVFMNLLANAIDAIEESFITNTNFSKIASSSVHLLSVEDNGKITIRTALHKQGSVVVIKIADNGIGMTEEVKQRLSEPMFTTKPVGKGTGLGLSISRQIIEEKHGGTLSFVSEPGKGTEFCIEIPVLSQKA</sequence>
<dbReference type="RefSeq" id="WP_012407957.1">
    <property type="nucleotide sequence ID" value="NC_010628.1"/>
</dbReference>
<dbReference type="EC" id="2.7.13.3" evidence="2"/>
<dbReference type="SMART" id="SM00387">
    <property type="entry name" value="HATPase_c"/>
    <property type="match status" value="1"/>
</dbReference>
<evidence type="ECO:0000313" key="11">
    <source>
        <dbReference type="Proteomes" id="UP000001191"/>
    </source>
</evidence>
<dbReference type="Gene3D" id="3.30.565.10">
    <property type="entry name" value="Histidine kinase-like ATPase, C-terminal domain"/>
    <property type="match status" value="1"/>
</dbReference>
<dbReference type="PANTHER" id="PTHR43065">
    <property type="entry name" value="SENSOR HISTIDINE KINASE"/>
    <property type="match status" value="1"/>
</dbReference>
<evidence type="ECO:0000256" key="5">
    <source>
        <dbReference type="ARBA" id="ARBA00023012"/>
    </source>
</evidence>
<dbReference type="PROSITE" id="PS50109">
    <property type="entry name" value="HIS_KIN"/>
    <property type="match status" value="1"/>
</dbReference>
<dbReference type="InterPro" id="IPR036890">
    <property type="entry name" value="HATPase_C_sf"/>
</dbReference>
<feature type="coiled-coil region" evidence="7">
    <location>
        <begin position="128"/>
        <end position="169"/>
    </location>
</feature>
<dbReference type="Gene3D" id="3.40.50.2300">
    <property type="match status" value="1"/>
</dbReference>
<dbReference type="AlphaFoldDB" id="B2IXB4"/>
<evidence type="ECO:0000256" key="2">
    <source>
        <dbReference type="ARBA" id="ARBA00012438"/>
    </source>
</evidence>
<keyword evidence="4 10" id="KW-0418">Kinase</keyword>
<accession>B2IXB4</accession>
<evidence type="ECO:0000256" key="1">
    <source>
        <dbReference type="ARBA" id="ARBA00000085"/>
    </source>
</evidence>
<dbReference type="InterPro" id="IPR011006">
    <property type="entry name" value="CheY-like_superfamily"/>
</dbReference>
<proteinExistence type="predicted"/>
<dbReference type="HOGENOM" id="CLU_000445_114_72_3"/>
<dbReference type="KEGG" id="npu:Npun_F1212"/>
<feature type="domain" description="Response regulatory" evidence="9">
    <location>
        <begin position="10"/>
        <end position="126"/>
    </location>
</feature>
<keyword evidence="11" id="KW-1185">Reference proteome</keyword>
<evidence type="ECO:0000313" key="10">
    <source>
        <dbReference type="EMBL" id="ACC79936.1"/>
    </source>
</evidence>
<dbReference type="STRING" id="63737.Npun_F1212"/>
<keyword evidence="3 6" id="KW-0597">Phosphoprotein</keyword>
<dbReference type="EMBL" id="CP001037">
    <property type="protein sequence ID" value="ACC79936.1"/>
    <property type="molecule type" value="Genomic_DNA"/>
</dbReference>
<gene>
    <name evidence="10" type="ordered locus">Npun_F1212</name>
</gene>
<dbReference type="InterPro" id="IPR001789">
    <property type="entry name" value="Sig_transdc_resp-reg_receiver"/>
</dbReference>
<dbReference type="CDD" id="cd00082">
    <property type="entry name" value="HisKA"/>
    <property type="match status" value="1"/>
</dbReference>
<keyword evidence="7" id="KW-0175">Coiled coil</keyword>
<reference evidence="10 11" key="2">
    <citation type="journal article" date="2013" name="Plant Physiol.">
        <title>A Nostoc punctiforme Sugar Transporter Necessary to Establish a Cyanobacterium-Plant Symbiosis.</title>
        <authorList>
            <person name="Ekman M."/>
            <person name="Picossi S."/>
            <person name="Campbell E.L."/>
            <person name="Meeks J.C."/>
            <person name="Flores E."/>
        </authorList>
    </citation>
    <scope>NUCLEOTIDE SEQUENCE [LARGE SCALE GENOMIC DNA]</scope>
    <source>
        <strain evidence="11">ATCC 29133 / PCC 73102</strain>
    </source>
</reference>
<evidence type="ECO:0000259" key="9">
    <source>
        <dbReference type="PROSITE" id="PS50110"/>
    </source>
</evidence>
<evidence type="ECO:0000256" key="4">
    <source>
        <dbReference type="ARBA" id="ARBA00022777"/>
    </source>
</evidence>
<dbReference type="Proteomes" id="UP000001191">
    <property type="component" value="Chromosome"/>
</dbReference>
<dbReference type="InterPro" id="IPR003661">
    <property type="entry name" value="HisK_dim/P_dom"/>
</dbReference>
<dbReference type="CDD" id="cd19920">
    <property type="entry name" value="REC_PA4781-like"/>
    <property type="match status" value="1"/>
</dbReference>
<evidence type="ECO:0000256" key="7">
    <source>
        <dbReference type="SAM" id="Coils"/>
    </source>
</evidence>
<dbReference type="InterPro" id="IPR003594">
    <property type="entry name" value="HATPase_dom"/>
</dbReference>
<organism evidence="10 11">
    <name type="scientific">Nostoc punctiforme (strain ATCC 29133 / PCC 73102)</name>
    <dbReference type="NCBI Taxonomy" id="63737"/>
    <lineage>
        <taxon>Bacteria</taxon>
        <taxon>Bacillati</taxon>
        <taxon>Cyanobacteriota</taxon>
        <taxon>Cyanophyceae</taxon>
        <taxon>Nostocales</taxon>
        <taxon>Nostocaceae</taxon>
        <taxon>Nostoc</taxon>
    </lineage>
</organism>
<dbReference type="PROSITE" id="PS50110">
    <property type="entry name" value="RESPONSE_REGULATORY"/>
    <property type="match status" value="1"/>
</dbReference>
<dbReference type="SUPFAM" id="SSF52172">
    <property type="entry name" value="CheY-like"/>
    <property type="match status" value="1"/>
</dbReference>
<dbReference type="Pfam" id="PF00072">
    <property type="entry name" value="Response_reg"/>
    <property type="match status" value="1"/>
</dbReference>
<dbReference type="eggNOG" id="COG4191">
    <property type="taxonomic scope" value="Bacteria"/>
</dbReference>
<dbReference type="eggNOG" id="COG0745">
    <property type="taxonomic scope" value="Bacteria"/>
</dbReference>
<reference evidence="11" key="1">
    <citation type="submission" date="2008-04" db="EMBL/GenBank/DDBJ databases">
        <title>Complete sequence of chromosome of Nostoc punctiforme ATCC 29133.</title>
        <authorList>
            <consortium name="US DOE Joint Genome Institute"/>
            <person name="Copeland A."/>
            <person name="Lucas S."/>
            <person name="Lapidus A."/>
            <person name="Glavina del Rio T."/>
            <person name="Dalin E."/>
            <person name="Tice H."/>
            <person name="Pitluck S."/>
            <person name="Chain P."/>
            <person name="Malfatti S."/>
            <person name="Shin M."/>
            <person name="Vergez L."/>
            <person name="Schmutz J."/>
            <person name="Larimer F."/>
            <person name="Land M."/>
            <person name="Hauser L."/>
            <person name="Kyrpides N."/>
            <person name="Kim E."/>
            <person name="Meeks J.C."/>
            <person name="Elhai J."/>
            <person name="Campbell E.L."/>
            <person name="Thiel T."/>
            <person name="Longmire J."/>
            <person name="Potts M."/>
            <person name="Atlas R."/>
        </authorList>
    </citation>
    <scope>NUCLEOTIDE SEQUENCE [LARGE SCALE GENOMIC DNA]</scope>
    <source>
        <strain evidence="11">ATCC 29133 / PCC 73102</strain>
    </source>
</reference>
<evidence type="ECO:0000259" key="8">
    <source>
        <dbReference type="PROSITE" id="PS50109"/>
    </source>
</evidence>
<dbReference type="SMART" id="SM00448">
    <property type="entry name" value="REC"/>
    <property type="match status" value="1"/>
</dbReference>
<dbReference type="InterPro" id="IPR004358">
    <property type="entry name" value="Sig_transdc_His_kin-like_C"/>
</dbReference>
<protein>
    <recommendedName>
        <fullName evidence="2">histidine kinase</fullName>
        <ecNumber evidence="2">2.7.13.3</ecNumber>
    </recommendedName>
</protein>
<dbReference type="OrthoDB" id="569699at2"/>
<dbReference type="InterPro" id="IPR005467">
    <property type="entry name" value="His_kinase_dom"/>
</dbReference>
<keyword evidence="5" id="KW-0902">Two-component regulatory system</keyword>
<dbReference type="GO" id="GO:0000155">
    <property type="term" value="F:phosphorelay sensor kinase activity"/>
    <property type="evidence" value="ECO:0007669"/>
    <property type="project" value="InterPro"/>
</dbReference>
<keyword evidence="4 10" id="KW-0808">Transferase</keyword>
<dbReference type="Gene3D" id="1.10.287.130">
    <property type="match status" value="1"/>
</dbReference>
<dbReference type="SUPFAM" id="SSF55874">
    <property type="entry name" value="ATPase domain of HSP90 chaperone/DNA topoisomerase II/histidine kinase"/>
    <property type="match status" value="1"/>
</dbReference>
<evidence type="ECO:0000256" key="3">
    <source>
        <dbReference type="ARBA" id="ARBA00022553"/>
    </source>
</evidence>
<dbReference type="Pfam" id="PF02518">
    <property type="entry name" value="HATPase_c"/>
    <property type="match status" value="1"/>
</dbReference>
<dbReference type="InterPro" id="IPR036097">
    <property type="entry name" value="HisK_dim/P_sf"/>
</dbReference>